<feature type="chain" id="PRO_5017449379" description="Lipoprotein" evidence="1">
    <location>
        <begin position="24"/>
        <end position="162"/>
    </location>
</feature>
<protein>
    <recommendedName>
        <fullName evidence="4">Lipoprotein</fullName>
    </recommendedName>
</protein>
<dbReference type="PROSITE" id="PS51257">
    <property type="entry name" value="PROKAR_LIPOPROTEIN"/>
    <property type="match status" value="1"/>
</dbReference>
<proteinExistence type="predicted"/>
<evidence type="ECO:0000313" key="3">
    <source>
        <dbReference type="Proteomes" id="UP000243588"/>
    </source>
</evidence>
<accession>A0A1G8BQM4</accession>
<dbReference type="EMBL" id="FNDQ01000002">
    <property type="protein sequence ID" value="SDH34940.1"/>
    <property type="molecule type" value="Genomic_DNA"/>
</dbReference>
<sequence length="162" mass="18761">MKKIIIVLLAGLFLLTSCKNREADLNLSVSKWNSTISKMEAVYNIESRIEKPSDFVVIKGRATEAKEYIANSMEEYLAMDLEEDVKPMRDALISYMRGSDATLDVYLEMSAKADSLTNSDMQHYYTRLEELSMELNHDAIKLKDLQREFAKEHHIRNYIIED</sequence>
<evidence type="ECO:0000313" key="2">
    <source>
        <dbReference type="EMBL" id="SDH34940.1"/>
    </source>
</evidence>
<reference evidence="3" key="1">
    <citation type="submission" date="2016-10" db="EMBL/GenBank/DDBJ databases">
        <authorList>
            <person name="Varghese N."/>
            <person name="Submissions S."/>
        </authorList>
    </citation>
    <scope>NUCLEOTIDE SEQUENCE [LARGE SCALE GENOMIC DNA]</scope>
    <source>
        <strain evidence="3">DSM 23313</strain>
    </source>
</reference>
<organism evidence="2 3">
    <name type="scientific">Myroides phaeus</name>
    <dbReference type="NCBI Taxonomy" id="702745"/>
    <lineage>
        <taxon>Bacteria</taxon>
        <taxon>Pseudomonadati</taxon>
        <taxon>Bacteroidota</taxon>
        <taxon>Flavobacteriia</taxon>
        <taxon>Flavobacteriales</taxon>
        <taxon>Flavobacteriaceae</taxon>
        <taxon>Myroides</taxon>
    </lineage>
</organism>
<name>A0A1G8BQM4_9FLAO</name>
<dbReference type="Proteomes" id="UP000243588">
    <property type="component" value="Unassembled WGS sequence"/>
</dbReference>
<feature type="signal peptide" evidence="1">
    <location>
        <begin position="1"/>
        <end position="23"/>
    </location>
</feature>
<evidence type="ECO:0000256" key="1">
    <source>
        <dbReference type="SAM" id="SignalP"/>
    </source>
</evidence>
<evidence type="ECO:0008006" key="4">
    <source>
        <dbReference type="Google" id="ProtNLM"/>
    </source>
</evidence>
<keyword evidence="3" id="KW-1185">Reference proteome</keyword>
<keyword evidence="1" id="KW-0732">Signal</keyword>
<dbReference type="AlphaFoldDB" id="A0A1G8BQM4"/>
<dbReference type="RefSeq" id="WP_090405292.1">
    <property type="nucleotide sequence ID" value="NZ_FNDQ01000002.1"/>
</dbReference>
<gene>
    <name evidence="2" type="ORF">SAMN05421818_102166</name>
</gene>